<dbReference type="RefSeq" id="XP_052755085.1">
    <property type="nucleotide sequence ID" value="XM_052899125.1"/>
</dbReference>
<dbReference type="GeneID" id="128201614"/>
<protein>
    <submittedName>
        <fullName evidence="4">Uncharacterized protein LOC128201614</fullName>
    </submittedName>
</protein>
<gene>
    <name evidence="4" type="primary">LOC128201614</name>
</gene>
<keyword evidence="1" id="KW-0812">Transmembrane</keyword>
<reference evidence="4" key="1">
    <citation type="submission" date="2025-08" db="UniProtKB">
        <authorList>
            <consortium name="RefSeq"/>
        </authorList>
    </citation>
    <scope>IDENTIFICATION</scope>
    <source>
        <tissue evidence="4">Whole larvae</tissue>
    </source>
</reference>
<evidence type="ECO:0000256" key="2">
    <source>
        <dbReference type="SAM" id="SignalP"/>
    </source>
</evidence>
<name>A0ABM3MV30_GALME</name>
<sequence length="535" mass="59190">MLFAATLIILLCGSNAEYTLKCNNDTQKSLTLEHSGDEVKTRYIVQWCTVVDPVLTEWNLVLSYSTNLNKTKCKKGIPRRWNKHSEISEPFDGRNINCTNVCFSTTLDLIFSACYYIESFLPAMGSYKTIAYSYISNEYSVASFTNNIVNADMIPHGDYVAIHWYFGNITVTDYSMDLCPIDNTTAHMDVVVCENVNDNCTSGNTRNKNVVICNLWGLRGFYKLHMRHLTPWKTGSVFIRQAFTHYKFYVAAPSEPRLQARRDDVAWACGALAAAALAAATLAAAALLARAHRRGLARFRTNVLLGWQRWTAEKYGTEQQPSEGGEEAEEPLLLLYAREGPEGDPVAAALAELLQLAAPGQVIDLYRPETTAAAAAAPAAWLRALLARPRLRLVLLQTPALLLAAGAAPLPPGADGGADAFPLLARRPVYRSPLPGDALLQLALRLLAETAHVHSDRPYTKYYLATLSALPTEALPHTVPFRRYELPEQAPRLLLELAAGRPPAAATARLHHAAAHFAEHARRHPHYLRHELLLP</sequence>
<evidence type="ECO:0000313" key="4">
    <source>
        <dbReference type="RefSeq" id="XP_052755085.1"/>
    </source>
</evidence>
<dbReference type="Gene3D" id="3.40.50.11530">
    <property type="match status" value="1"/>
</dbReference>
<organism evidence="3 4">
    <name type="scientific">Galleria mellonella</name>
    <name type="common">Greater wax moth</name>
    <dbReference type="NCBI Taxonomy" id="7137"/>
    <lineage>
        <taxon>Eukaryota</taxon>
        <taxon>Metazoa</taxon>
        <taxon>Ecdysozoa</taxon>
        <taxon>Arthropoda</taxon>
        <taxon>Hexapoda</taxon>
        <taxon>Insecta</taxon>
        <taxon>Pterygota</taxon>
        <taxon>Neoptera</taxon>
        <taxon>Endopterygota</taxon>
        <taxon>Lepidoptera</taxon>
        <taxon>Glossata</taxon>
        <taxon>Ditrysia</taxon>
        <taxon>Pyraloidea</taxon>
        <taxon>Pyralidae</taxon>
        <taxon>Galleriinae</taxon>
        <taxon>Galleria</taxon>
    </lineage>
</organism>
<feature type="signal peptide" evidence="2">
    <location>
        <begin position="1"/>
        <end position="16"/>
    </location>
</feature>
<feature type="transmembrane region" description="Helical" evidence="1">
    <location>
        <begin position="265"/>
        <end position="289"/>
    </location>
</feature>
<keyword evidence="1" id="KW-1133">Transmembrane helix</keyword>
<keyword evidence="1" id="KW-0472">Membrane</keyword>
<evidence type="ECO:0000256" key="1">
    <source>
        <dbReference type="SAM" id="Phobius"/>
    </source>
</evidence>
<evidence type="ECO:0000313" key="3">
    <source>
        <dbReference type="Proteomes" id="UP001652740"/>
    </source>
</evidence>
<dbReference type="Proteomes" id="UP001652740">
    <property type="component" value="Unplaced"/>
</dbReference>
<keyword evidence="3" id="KW-1185">Reference proteome</keyword>
<accession>A0ABM3MV30</accession>
<proteinExistence type="predicted"/>
<keyword evidence="2" id="KW-0732">Signal</keyword>
<feature type="chain" id="PRO_5046334419" evidence="2">
    <location>
        <begin position="17"/>
        <end position="535"/>
    </location>
</feature>